<dbReference type="AlphaFoldDB" id="A0A9N9RZ88"/>
<reference evidence="2" key="1">
    <citation type="submission" date="2022-01" db="EMBL/GenBank/DDBJ databases">
        <authorList>
            <person name="King R."/>
        </authorList>
    </citation>
    <scope>NUCLEOTIDE SEQUENCE</scope>
</reference>
<sequence>MKYIQLFCIVLVACFVSAKEEGRGTLFAKDDHSVVLANINSQLAALQTQVTANANALSASNGQISNLNTQIAAAITAANAAATATAATQTRINTLISTLVQQENAILAAMTAAALPAPVLAAQTSLIAAITALNAPIAG</sequence>
<evidence type="ECO:0000313" key="3">
    <source>
        <dbReference type="Proteomes" id="UP001153620"/>
    </source>
</evidence>
<keyword evidence="1" id="KW-0732">Signal</keyword>
<feature type="chain" id="PRO_5040118376" evidence="1">
    <location>
        <begin position="19"/>
        <end position="139"/>
    </location>
</feature>
<reference evidence="2" key="2">
    <citation type="submission" date="2022-10" db="EMBL/GenBank/DDBJ databases">
        <authorList>
            <consortium name="ENA_rothamsted_submissions"/>
            <consortium name="culmorum"/>
            <person name="King R."/>
        </authorList>
    </citation>
    <scope>NUCLEOTIDE SEQUENCE</scope>
</reference>
<gene>
    <name evidence="2" type="ORF">CHIRRI_LOCUS9034</name>
</gene>
<feature type="signal peptide" evidence="1">
    <location>
        <begin position="1"/>
        <end position="18"/>
    </location>
</feature>
<accession>A0A9N9RZ88</accession>
<dbReference type="EMBL" id="OU895878">
    <property type="protein sequence ID" value="CAG9806171.1"/>
    <property type="molecule type" value="Genomic_DNA"/>
</dbReference>
<evidence type="ECO:0000256" key="1">
    <source>
        <dbReference type="SAM" id="SignalP"/>
    </source>
</evidence>
<dbReference type="Gene3D" id="1.20.5.340">
    <property type="match status" value="1"/>
</dbReference>
<organism evidence="2 3">
    <name type="scientific">Chironomus riparius</name>
    <dbReference type="NCBI Taxonomy" id="315576"/>
    <lineage>
        <taxon>Eukaryota</taxon>
        <taxon>Metazoa</taxon>
        <taxon>Ecdysozoa</taxon>
        <taxon>Arthropoda</taxon>
        <taxon>Hexapoda</taxon>
        <taxon>Insecta</taxon>
        <taxon>Pterygota</taxon>
        <taxon>Neoptera</taxon>
        <taxon>Endopterygota</taxon>
        <taxon>Diptera</taxon>
        <taxon>Nematocera</taxon>
        <taxon>Chironomoidea</taxon>
        <taxon>Chironomidae</taxon>
        <taxon>Chironominae</taxon>
        <taxon>Chironomus</taxon>
    </lineage>
</organism>
<keyword evidence="3" id="KW-1185">Reference proteome</keyword>
<evidence type="ECO:0000313" key="2">
    <source>
        <dbReference type="EMBL" id="CAG9806171.1"/>
    </source>
</evidence>
<dbReference type="Proteomes" id="UP001153620">
    <property type="component" value="Chromosome 2"/>
</dbReference>
<protein>
    <submittedName>
        <fullName evidence="2">Uncharacterized protein</fullName>
    </submittedName>
</protein>
<proteinExistence type="predicted"/>
<name>A0A9N9RZ88_9DIPT</name>